<keyword evidence="2" id="KW-1185">Reference proteome</keyword>
<dbReference type="EMBL" id="BKCN01000018">
    <property type="protein sequence ID" value="GER05124.1"/>
    <property type="molecule type" value="Genomic_DNA"/>
</dbReference>
<gene>
    <name evidence="1" type="ORF">JCM17846_28060</name>
</gene>
<name>A0A5A7NBN9_9PROT</name>
<evidence type="ECO:0000313" key="1">
    <source>
        <dbReference type="EMBL" id="GER05124.1"/>
    </source>
</evidence>
<comment type="caution">
    <text evidence="1">The sequence shown here is derived from an EMBL/GenBank/DDBJ whole genome shotgun (WGS) entry which is preliminary data.</text>
</comment>
<proteinExistence type="predicted"/>
<accession>A0A5A7NBN9</accession>
<organism evidence="1 2">
    <name type="scientific">Iodidimonas nitroreducens</name>
    <dbReference type="NCBI Taxonomy" id="1236968"/>
    <lineage>
        <taxon>Bacteria</taxon>
        <taxon>Pseudomonadati</taxon>
        <taxon>Pseudomonadota</taxon>
        <taxon>Alphaproteobacteria</taxon>
        <taxon>Iodidimonadales</taxon>
        <taxon>Iodidimonadaceae</taxon>
        <taxon>Iodidimonas</taxon>
    </lineage>
</organism>
<reference evidence="1 2" key="1">
    <citation type="submission" date="2019-09" db="EMBL/GenBank/DDBJ databases">
        <title>NBRP : Genome information of microbial organism related human and environment.</title>
        <authorList>
            <person name="Hattori M."/>
            <person name="Oshima K."/>
            <person name="Inaba H."/>
            <person name="Suda W."/>
            <person name="Sakamoto M."/>
            <person name="Iino T."/>
            <person name="Kitahara M."/>
            <person name="Oshida Y."/>
            <person name="Iida T."/>
            <person name="Kudo T."/>
            <person name="Itoh T."/>
            <person name="Ohkuma M."/>
        </authorList>
    </citation>
    <scope>NUCLEOTIDE SEQUENCE [LARGE SCALE GENOMIC DNA]</scope>
    <source>
        <strain evidence="1 2">Q-1</strain>
    </source>
</reference>
<dbReference type="AlphaFoldDB" id="A0A5A7NBN9"/>
<protein>
    <submittedName>
        <fullName evidence="1">Uncharacterized protein</fullName>
    </submittedName>
</protein>
<evidence type="ECO:0000313" key="2">
    <source>
        <dbReference type="Proteomes" id="UP000324996"/>
    </source>
</evidence>
<dbReference type="Proteomes" id="UP000324996">
    <property type="component" value="Unassembled WGS sequence"/>
</dbReference>
<sequence length="96" mass="9660">MIRGISGAKCGAKGAKAAAHAEIGLHIIRILSIGEQKGRNPGGDGKAFQGETIAGVKIKLGFGAVKGFDARCPGADEKSRCGIEADAPLDGGIFIA</sequence>